<evidence type="ECO:0000313" key="4">
    <source>
        <dbReference type="Proteomes" id="UP000248259"/>
    </source>
</evidence>
<keyword evidence="4" id="KW-1185">Reference proteome</keyword>
<evidence type="ECO:0000259" key="2">
    <source>
        <dbReference type="Pfam" id="PF00109"/>
    </source>
</evidence>
<gene>
    <name evidence="3" type="ORF">DNK49_17415</name>
</gene>
<dbReference type="Proteomes" id="UP000248259">
    <property type="component" value="Unassembled WGS sequence"/>
</dbReference>
<sequence length="378" mass="39476">MARRTGRGQEAHPAAPGGAPLQRHPGRGAGLIMAIDILAAGCISPIGFTLAETAAAARARMARLREIAWLDRRFEPYIVGRVDDEGLPPLSTQLELLNLQSREARMLRLAHAALAETLEALPDSSGPIPLLLGLPEHHTTLPIAPSSFLTRLVIQTGAPLDAGRSVAVARGRAAGLMALRQALLRVTSGESDYILVGGVDSLVDLYVLGTLDRAQRIRNAGNNDAFSPAEGAAFLLLGRSGPGATPLARLTGCGTGMEPGHLYADAPYLGDGLAAAIGSLLEATPPATPIACTYASFNGERYWAREFGVARLRNSHHFAEPMAMEHPAECCGDLGAAHGPLLAALAAHALAGRYRPGPCLVYASSDRGDRAAALLTPA</sequence>
<dbReference type="SUPFAM" id="SSF53901">
    <property type="entry name" value="Thiolase-like"/>
    <property type="match status" value="1"/>
</dbReference>
<dbReference type="Gene3D" id="3.40.47.10">
    <property type="match status" value="1"/>
</dbReference>
<protein>
    <recommendedName>
        <fullName evidence="2">Beta-ketoacyl synthase-like N-terminal domain-containing protein</fullName>
    </recommendedName>
</protein>
<accession>A0A323UUJ3</accession>
<comment type="caution">
    <text evidence="3">The sequence shown here is derived from an EMBL/GenBank/DDBJ whole genome shotgun (WGS) entry which is preliminary data.</text>
</comment>
<evidence type="ECO:0000256" key="1">
    <source>
        <dbReference type="SAM" id="MobiDB-lite"/>
    </source>
</evidence>
<dbReference type="AlphaFoldDB" id="A0A323UUJ3"/>
<dbReference type="Pfam" id="PF00109">
    <property type="entry name" value="ketoacyl-synt"/>
    <property type="match status" value="1"/>
</dbReference>
<dbReference type="GO" id="GO:0016746">
    <property type="term" value="F:acyltransferase activity"/>
    <property type="evidence" value="ECO:0007669"/>
    <property type="project" value="InterPro"/>
</dbReference>
<dbReference type="InterPro" id="IPR014030">
    <property type="entry name" value="Ketoacyl_synth_N"/>
</dbReference>
<name>A0A323UUJ3_9RHOO</name>
<feature type="domain" description="Beta-ketoacyl synthase-like N-terminal" evidence="2">
    <location>
        <begin position="163"/>
        <end position="237"/>
    </location>
</feature>
<evidence type="ECO:0000313" key="3">
    <source>
        <dbReference type="EMBL" id="PZA15330.1"/>
    </source>
</evidence>
<dbReference type="InterPro" id="IPR016039">
    <property type="entry name" value="Thiolase-like"/>
</dbReference>
<proteinExistence type="predicted"/>
<dbReference type="OrthoDB" id="3078238at2"/>
<reference evidence="3 4" key="1">
    <citation type="submission" date="2018-06" db="EMBL/GenBank/DDBJ databases">
        <title>Azoarcus communis strain SWub3 genome.</title>
        <authorList>
            <person name="Zorraquino Salvo V."/>
            <person name="Toubiana D."/>
            <person name="Blumwald E."/>
        </authorList>
    </citation>
    <scope>NUCLEOTIDE SEQUENCE [LARGE SCALE GENOMIC DNA]</scope>
    <source>
        <strain evidence="3 4">SWub3</strain>
    </source>
</reference>
<organism evidence="3 4">
    <name type="scientific">Parazoarcus communis SWub3 = DSM 12120</name>
    <dbReference type="NCBI Taxonomy" id="1121029"/>
    <lineage>
        <taxon>Bacteria</taxon>
        <taxon>Pseudomonadati</taxon>
        <taxon>Pseudomonadota</taxon>
        <taxon>Betaproteobacteria</taxon>
        <taxon>Rhodocyclales</taxon>
        <taxon>Zoogloeaceae</taxon>
        <taxon>Parazoarcus</taxon>
    </lineage>
</organism>
<dbReference type="EMBL" id="QKOE01000015">
    <property type="protein sequence ID" value="PZA15330.1"/>
    <property type="molecule type" value="Genomic_DNA"/>
</dbReference>
<feature type="region of interest" description="Disordered" evidence="1">
    <location>
        <begin position="1"/>
        <end position="23"/>
    </location>
</feature>